<evidence type="ECO:0000313" key="2">
    <source>
        <dbReference type="EMBL" id="NYB72941.1"/>
    </source>
</evidence>
<accession>A0A974BHG4</accession>
<feature type="domain" description="Peptidoglycan binding-like" evidence="1">
    <location>
        <begin position="213"/>
        <end position="271"/>
    </location>
</feature>
<feature type="domain" description="Peptidoglycan binding-like" evidence="1">
    <location>
        <begin position="403"/>
        <end position="462"/>
    </location>
</feature>
<reference evidence="2" key="1">
    <citation type="submission" date="2020-07" db="EMBL/GenBank/DDBJ databases">
        <title>Genomic analysis of a strain of Sedimentibacter Hydroxybenzoicus DSM7310.</title>
        <authorList>
            <person name="Ma S."/>
        </authorList>
    </citation>
    <scope>NUCLEOTIDE SEQUENCE</scope>
    <source>
        <strain evidence="2">DSM 7310</strain>
    </source>
</reference>
<feature type="domain" description="Peptidoglycan binding-like" evidence="1">
    <location>
        <begin position="310"/>
        <end position="367"/>
    </location>
</feature>
<protein>
    <submittedName>
        <fullName evidence="2">Peptidoglycan-binding protein</fullName>
    </submittedName>
</protein>
<organism evidence="2 3">
    <name type="scientific">Sedimentibacter hydroxybenzoicus DSM 7310</name>
    <dbReference type="NCBI Taxonomy" id="1123245"/>
    <lineage>
        <taxon>Bacteria</taxon>
        <taxon>Bacillati</taxon>
        <taxon>Bacillota</taxon>
        <taxon>Tissierellia</taxon>
        <taxon>Sedimentibacter</taxon>
    </lineage>
</organism>
<sequence>MHIKKLKNKNKVIHALQEINIPPSIPVISIPTNITVHLGAPGDDAENVTVPFIDYIKNVSSSELYPTWPDNSLIANIIAITSVTLNRVYTEWYRSRGYNFDITNDTRYDQAYVHNRGIFDSISLITDRIFNYYIARTGQTFPIYARFCDGRISVCDGLQQWGTVELADAGYIPEEILKYYYGENIEIITNAPQTDVPSTYPGEPLSLGDSSLNVLKMQGYLERIRRNYPAISAISPIDGFFGETTEAAVKTFQNVFQLPQTGVIDEGTWYRIIRTYTAVTKLAELSTEGLLFNELYGITSGQFLEGDVRPGVDLLQFALNVLSAFYNTIPAVPITSVYDYQTRDAVLQYQKTMDLAQTGIANEETINSIYRTIMGILEAIPPEEVYIPILQWPGIIYSLGYESPGVYVIQEMLSYISLIIPAIPYIEPNGIYDENTQSAVTVFQSLNGLEPTGTVDERTWNLIVSVYRQQRYSGVATLPTL</sequence>
<comment type="caution">
    <text evidence="2">The sequence shown here is derived from an EMBL/GenBank/DDBJ whole genome shotgun (WGS) entry which is preliminary data.</text>
</comment>
<dbReference type="RefSeq" id="WP_179236609.1">
    <property type="nucleotide sequence ID" value="NZ_JACBNQ010000001.1"/>
</dbReference>
<dbReference type="SUPFAM" id="SSF47090">
    <property type="entry name" value="PGBD-like"/>
    <property type="match status" value="3"/>
</dbReference>
<dbReference type="Pfam" id="PF01471">
    <property type="entry name" value="PG_binding_1"/>
    <property type="match status" value="3"/>
</dbReference>
<evidence type="ECO:0000313" key="3">
    <source>
        <dbReference type="Proteomes" id="UP000611629"/>
    </source>
</evidence>
<dbReference type="Proteomes" id="UP000611629">
    <property type="component" value="Unassembled WGS sequence"/>
</dbReference>
<proteinExistence type="predicted"/>
<gene>
    <name evidence="2" type="ORF">HZF24_02160</name>
</gene>
<dbReference type="Gene3D" id="1.10.101.10">
    <property type="entry name" value="PGBD-like superfamily/PGBD"/>
    <property type="match status" value="3"/>
</dbReference>
<dbReference type="EMBL" id="JACBNQ010000001">
    <property type="protein sequence ID" value="NYB72941.1"/>
    <property type="molecule type" value="Genomic_DNA"/>
</dbReference>
<evidence type="ECO:0000259" key="1">
    <source>
        <dbReference type="Pfam" id="PF01471"/>
    </source>
</evidence>
<dbReference type="InterPro" id="IPR036365">
    <property type="entry name" value="PGBD-like_sf"/>
</dbReference>
<name>A0A974BHG4_SEDHY</name>
<dbReference type="AlphaFoldDB" id="A0A974BHG4"/>
<keyword evidence="3" id="KW-1185">Reference proteome</keyword>
<dbReference type="InterPro" id="IPR036366">
    <property type="entry name" value="PGBDSf"/>
</dbReference>
<dbReference type="InterPro" id="IPR002477">
    <property type="entry name" value="Peptidoglycan-bd-like"/>
</dbReference>